<dbReference type="Proteomes" id="UP001162640">
    <property type="component" value="Unassembled WGS sequence"/>
</dbReference>
<reference evidence="3" key="1">
    <citation type="journal article" date="2023" name="Commun. Biol.">
        <title>Genome analysis of Parmales, the sister group of diatoms, reveals the evolutionary specialization of diatoms from phago-mixotrophs to photoautotrophs.</title>
        <authorList>
            <person name="Ban H."/>
            <person name="Sato S."/>
            <person name="Yoshikawa S."/>
            <person name="Yamada K."/>
            <person name="Nakamura Y."/>
            <person name="Ichinomiya M."/>
            <person name="Sato N."/>
            <person name="Blanc-Mathieu R."/>
            <person name="Endo H."/>
            <person name="Kuwata A."/>
            <person name="Ogata H."/>
        </authorList>
    </citation>
    <scope>NUCLEOTIDE SEQUENCE [LARGE SCALE GENOMIC DNA]</scope>
</reference>
<feature type="compositionally biased region" description="Low complexity" evidence="1">
    <location>
        <begin position="1"/>
        <end position="26"/>
    </location>
</feature>
<dbReference type="EMBL" id="BLQM01000206">
    <property type="protein sequence ID" value="GMH75316.1"/>
    <property type="molecule type" value="Genomic_DNA"/>
</dbReference>
<sequence length="247" mass="27303">MNSSQSQPEAAASENSTTPTTVSTVPASNDQFMHTPEFHRHFVEYVPDDTLMALRLATKRWMREVESLLTRIVENGGQRGEMIVCGSINAKWPRNQGERAPLHEKLSLVTRVIFLLNVTKVGNYVCAFAANLVEVEIPEGITSIGVRAFYGCRILTTISFPTTLISISSIAFLHCSSLENVDLLHTNVQELGNAAFDECSELKSMTIPDSLQTLGHGVFNSCSKLVPRRVNDCDSNEVVAFLRSKQN</sequence>
<dbReference type="Pfam" id="PF13306">
    <property type="entry name" value="LRR_5"/>
    <property type="match status" value="1"/>
</dbReference>
<name>A0A9W7ARH3_9STRA</name>
<dbReference type="InterPro" id="IPR032675">
    <property type="entry name" value="LRR_dom_sf"/>
</dbReference>
<dbReference type="Gene3D" id="3.80.10.10">
    <property type="entry name" value="Ribonuclease Inhibitor"/>
    <property type="match status" value="1"/>
</dbReference>
<dbReference type="AlphaFoldDB" id="A0A9W7ARH3"/>
<accession>A0A9W7ARH3</accession>
<dbReference type="InterPro" id="IPR026906">
    <property type="entry name" value="LRR_5"/>
</dbReference>
<gene>
    <name evidence="2" type="ORF">TL16_g06719</name>
</gene>
<evidence type="ECO:0000313" key="2">
    <source>
        <dbReference type="EMBL" id="GMH75316.1"/>
    </source>
</evidence>
<comment type="caution">
    <text evidence="2">The sequence shown here is derived from an EMBL/GenBank/DDBJ whole genome shotgun (WGS) entry which is preliminary data.</text>
</comment>
<proteinExistence type="predicted"/>
<feature type="region of interest" description="Disordered" evidence="1">
    <location>
        <begin position="1"/>
        <end position="29"/>
    </location>
</feature>
<evidence type="ECO:0000256" key="1">
    <source>
        <dbReference type="SAM" id="MobiDB-lite"/>
    </source>
</evidence>
<protein>
    <submittedName>
        <fullName evidence="2">Uncharacterized protein</fullName>
    </submittedName>
</protein>
<dbReference type="PANTHER" id="PTHR45661:SF3">
    <property type="entry name" value="IG-LIKE DOMAIN-CONTAINING PROTEIN"/>
    <property type="match status" value="1"/>
</dbReference>
<organism evidence="2 3">
    <name type="scientific">Triparma laevis f. inornata</name>
    <dbReference type="NCBI Taxonomy" id="1714386"/>
    <lineage>
        <taxon>Eukaryota</taxon>
        <taxon>Sar</taxon>
        <taxon>Stramenopiles</taxon>
        <taxon>Ochrophyta</taxon>
        <taxon>Bolidophyceae</taxon>
        <taxon>Parmales</taxon>
        <taxon>Triparmaceae</taxon>
        <taxon>Triparma</taxon>
    </lineage>
</organism>
<dbReference type="InterPro" id="IPR053139">
    <property type="entry name" value="Surface_bspA-like"/>
</dbReference>
<dbReference type="PANTHER" id="PTHR45661">
    <property type="entry name" value="SURFACE ANTIGEN"/>
    <property type="match status" value="1"/>
</dbReference>
<dbReference type="SUPFAM" id="SSF52058">
    <property type="entry name" value="L domain-like"/>
    <property type="match status" value="1"/>
</dbReference>
<evidence type="ECO:0000313" key="3">
    <source>
        <dbReference type="Proteomes" id="UP001162640"/>
    </source>
</evidence>